<dbReference type="OrthoDB" id="9797895at2"/>
<name>A0A415E377_9FIRM</name>
<reference evidence="3 4" key="1">
    <citation type="submission" date="2018-08" db="EMBL/GenBank/DDBJ databases">
        <title>A genome reference for cultivated species of the human gut microbiota.</title>
        <authorList>
            <person name="Zou Y."/>
            <person name="Xue W."/>
            <person name="Luo G."/>
        </authorList>
    </citation>
    <scope>NUCLEOTIDE SEQUENCE [LARGE SCALE GENOMIC DNA]</scope>
    <source>
        <strain evidence="3 4">AM07-24</strain>
    </source>
</reference>
<dbReference type="Pfam" id="PF01903">
    <property type="entry name" value="CbiX"/>
    <property type="match status" value="1"/>
</dbReference>
<evidence type="ECO:0000313" key="3">
    <source>
        <dbReference type="EMBL" id="RHJ88096.1"/>
    </source>
</evidence>
<sequence length="118" mass="13334">MRGVLILAHGSRVEATKKTINEVVDMVRSKISDMPIQIAYMEFCEENIEHGIKTLVDKGVTEIKAVPYFLFEGIHIKEDIPNEIGEILKDYPNVKLEMGHTLGVDERLADILVDRIKG</sequence>
<organism evidence="3 4">
    <name type="scientific">Emergencia timonensis</name>
    <dbReference type="NCBI Taxonomy" id="1776384"/>
    <lineage>
        <taxon>Bacteria</taxon>
        <taxon>Bacillati</taxon>
        <taxon>Bacillota</taxon>
        <taxon>Clostridia</taxon>
        <taxon>Peptostreptococcales</taxon>
        <taxon>Anaerovoracaceae</taxon>
        <taxon>Emergencia</taxon>
    </lineage>
</organism>
<dbReference type="GO" id="GO:0016829">
    <property type="term" value="F:lyase activity"/>
    <property type="evidence" value="ECO:0007669"/>
    <property type="project" value="UniProtKB-KW"/>
</dbReference>
<keyword evidence="4" id="KW-1185">Reference proteome</keyword>
<dbReference type="InterPro" id="IPR050963">
    <property type="entry name" value="Sirohydro_Cobaltochel/CbiX"/>
</dbReference>
<dbReference type="InterPro" id="IPR002762">
    <property type="entry name" value="CbiX-like"/>
</dbReference>
<dbReference type="RefSeq" id="WP_067541607.1">
    <property type="nucleotide sequence ID" value="NZ_AP025567.1"/>
</dbReference>
<accession>A0A415E377</accession>
<evidence type="ECO:0000256" key="1">
    <source>
        <dbReference type="ARBA" id="ARBA00022723"/>
    </source>
</evidence>
<comment type="caution">
    <text evidence="3">The sequence shown here is derived from an EMBL/GenBank/DDBJ whole genome shotgun (WGS) entry which is preliminary data.</text>
</comment>
<dbReference type="EMBL" id="QRMS01000002">
    <property type="protein sequence ID" value="RHJ88096.1"/>
    <property type="molecule type" value="Genomic_DNA"/>
</dbReference>
<dbReference type="PANTHER" id="PTHR33542">
    <property type="entry name" value="SIROHYDROCHLORIN FERROCHELATASE, CHLOROPLASTIC"/>
    <property type="match status" value="1"/>
</dbReference>
<dbReference type="CDD" id="cd03416">
    <property type="entry name" value="CbiX_SirB_N"/>
    <property type="match status" value="1"/>
</dbReference>
<dbReference type="GO" id="GO:0046872">
    <property type="term" value="F:metal ion binding"/>
    <property type="evidence" value="ECO:0007669"/>
    <property type="project" value="UniProtKB-KW"/>
</dbReference>
<protein>
    <submittedName>
        <fullName evidence="3">Cobalamin biosynthesis protein CbiX</fullName>
    </submittedName>
</protein>
<dbReference type="PANTHER" id="PTHR33542:SF3">
    <property type="entry name" value="SIROHYDROCHLORIN FERROCHELATASE, CHLOROPLASTIC"/>
    <property type="match status" value="1"/>
</dbReference>
<dbReference type="Gene3D" id="3.40.50.1400">
    <property type="match status" value="1"/>
</dbReference>
<proteinExistence type="predicted"/>
<evidence type="ECO:0000256" key="2">
    <source>
        <dbReference type="ARBA" id="ARBA00023239"/>
    </source>
</evidence>
<keyword evidence="2" id="KW-0456">Lyase</keyword>
<dbReference type="AlphaFoldDB" id="A0A415E377"/>
<dbReference type="GeneID" id="83005948"/>
<dbReference type="Proteomes" id="UP000284841">
    <property type="component" value="Unassembled WGS sequence"/>
</dbReference>
<dbReference type="STRING" id="1776384.GCA_900086585_03660"/>
<keyword evidence="1" id="KW-0479">Metal-binding</keyword>
<evidence type="ECO:0000313" key="4">
    <source>
        <dbReference type="Proteomes" id="UP000284841"/>
    </source>
</evidence>
<gene>
    <name evidence="3" type="ORF">DW099_06660</name>
</gene>
<dbReference type="SUPFAM" id="SSF53800">
    <property type="entry name" value="Chelatase"/>
    <property type="match status" value="1"/>
</dbReference>